<sequence>MLRSTPKVTTPPLLVNPPSSFDDASSSRKGHAEHTSSPREMKDLRVYILRGACICLLVYMCSASHDVFSSTNAANFDLSILPSACNDTKNEGQAVAGNQLEKSLTVLQDLLEDGQLERFKQTQNGTNPIYFDFGLSDGKDTKFHLSKGYSTVSVDAFAPWIEKAKGEFETEVRDGRALFFNVGVSTKDEDSMKLYFKSEGSVISSFEPSKGCQGMSTSNPQCKHVDVAVVRCEALFALVDRAATFVKVDIEMLHHSCVRGLSNLPTSLLPRVVCWEEHDKPFGSAKIRRPITDVKLMLGMYELGYNGVKVVLQGYKAPKFYNLSIEQTGGGQQSGNLSPDEMMHYRSYEKIINEGKFDSDWRSVEHILQEGMFASGRDKAPHFFRASYYDVCMKLGPDAEGRREVLERSDNFPLSSYSTTKK</sequence>
<evidence type="ECO:0008006" key="3">
    <source>
        <dbReference type="Google" id="ProtNLM"/>
    </source>
</evidence>
<reference evidence="2" key="1">
    <citation type="submission" date="2021-01" db="EMBL/GenBank/DDBJ databases">
        <authorList>
            <person name="Corre E."/>
            <person name="Pelletier E."/>
            <person name="Niang G."/>
            <person name="Scheremetjew M."/>
            <person name="Finn R."/>
            <person name="Kale V."/>
            <person name="Holt S."/>
            <person name="Cochrane G."/>
            <person name="Meng A."/>
            <person name="Brown T."/>
            <person name="Cohen L."/>
        </authorList>
    </citation>
    <scope>NUCLEOTIDE SEQUENCE</scope>
    <source>
        <strain evidence="2">Isolate 1302-5</strain>
    </source>
</reference>
<organism evidence="2">
    <name type="scientific">Odontella aurita</name>
    <dbReference type="NCBI Taxonomy" id="265563"/>
    <lineage>
        <taxon>Eukaryota</taxon>
        <taxon>Sar</taxon>
        <taxon>Stramenopiles</taxon>
        <taxon>Ochrophyta</taxon>
        <taxon>Bacillariophyta</taxon>
        <taxon>Mediophyceae</taxon>
        <taxon>Biddulphiophycidae</taxon>
        <taxon>Eupodiscales</taxon>
        <taxon>Odontellaceae</taxon>
        <taxon>Odontella</taxon>
    </lineage>
</organism>
<dbReference type="EMBL" id="HBKQ01001547">
    <property type="protein sequence ID" value="CAE2201883.1"/>
    <property type="molecule type" value="Transcribed_RNA"/>
</dbReference>
<evidence type="ECO:0000313" key="2">
    <source>
        <dbReference type="EMBL" id="CAE2201883.1"/>
    </source>
</evidence>
<proteinExistence type="predicted"/>
<protein>
    <recommendedName>
        <fullName evidence="3">Methyltransferase FkbM domain-containing protein</fullName>
    </recommendedName>
</protein>
<name>A0A7S4M5P7_9STRA</name>
<gene>
    <name evidence="2" type="ORF">OAUR00152_LOCUS1052</name>
</gene>
<feature type="region of interest" description="Disordered" evidence="1">
    <location>
        <begin position="1"/>
        <end position="37"/>
    </location>
</feature>
<dbReference type="AlphaFoldDB" id="A0A7S4M5P7"/>
<accession>A0A7S4M5P7</accession>
<evidence type="ECO:0000256" key="1">
    <source>
        <dbReference type="SAM" id="MobiDB-lite"/>
    </source>
</evidence>